<dbReference type="AlphaFoldDB" id="A0A2A4J260"/>
<proteinExistence type="predicted"/>
<protein>
    <recommendedName>
        <fullName evidence="2">Odorant receptor</fullName>
    </recommendedName>
</protein>
<organism evidence="1">
    <name type="scientific">Heliothis virescens</name>
    <name type="common">Tobacco budworm moth</name>
    <dbReference type="NCBI Taxonomy" id="7102"/>
    <lineage>
        <taxon>Eukaryota</taxon>
        <taxon>Metazoa</taxon>
        <taxon>Ecdysozoa</taxon>
        <taxon>Arthropoda</taxon>
        <taxon>Hexapoda</taxon>
        <taxon>Insecta</taxon>
        <taxon>Pterygota</taxon>
        <taxon>Neoptera</taxon>
        <taxon>Endopterygota</taxon>
        <taxon>Lepidoptera</taxon>
        <taxon>Glossata</taxon>
        <taxon>Ditrysia</taxon>
        <taxon>Noctuoidea</taxon>
        <taxon>Noctuidae</taxon>
        <taxon>Heliothinae</taxon>
        <taxon>Heliothis</taxon>
    </lineage>
</organism>
<sequence length="117" mass="13229">MSYGLCRHSTNLIVDTLFILLTTLNSLGKQVAFNLRARRIDKLIDIINGPVFEATKPYHVEVLKENALVMSQLLTLYHVAIFTCGTMWTVFPIVNRALGEEVQFTGYFPFETSSTIT</sequence>
<accession>A0A2A4J260</accession>
<dbReference type="STRING" id="7102.A0A2A4J260"/>
<gene>
    <name evidence="1" type="ORF">B5V51_8223</name>
</gene>
<name>A0A2A4J260_HELVI</name>
<reference evidence="1" key="1">
    <citation type="submission" date="2017-09" db="EMBL/GenBank/DDBJ databases">
        <title>Contemporary evolution of a Lepidopteran species, Heliothis virescens, in response to modern agricultural practices.</title>
        <authorList>
            <person name="Fritz M.L."/>
            <person name="Deyonke A.M."/>
            <person name="Papanicolaou A."/>
            <person name="Micinski S."/>
            <person name="Westbrook J."/>
            <person name="Gould F."/>
        </authorList>
    </citation>
    <scope>NUCLEOTIDE SEQUENCE [LARGE SCALE GENOMIC DNA]</scope>
    <source>
        <strain evidence="1">HvINT-</strain>
        <tissue evidence="1">Whole body</tissue>
    </source>
</reference>
<dbReference type="EMBL" id="NWSH01003581">
    <property type="protein sequence ID" value="PCG66091.1"/>
    <property type="molecule type" value="Genomic_DNA"/>
</dbReference>
<evidence type="ECO:0000313" key="1">
    <source>
        <dbReference type="EMBL" id="PCG66091.1"/>
    </source>
</evidence>
<evidence type="ECO:0008006" key="2">
    <source>
        <dbReference type="Google" id="ProtNLM"/>
    </source>
</evidence>
<comment type="caution">
    <text evidence="1">The sequence shown here is derived from an EMBL/GenBank/DDBJ whole genome shotgun (WGS) entry which is preliminary data.</text>
</comment>